<comment type="caution">
    <text evidence="1">The sequence shown here is derived from an EMBL/GenBank/DDBJ whole genome shotgun (WGS) entry which is preliminary data.</text>
</comment>
<sequence length="136" mass="14871">MGWEVVARRRVGRGDAGFVGSGIIDGMSDTHSDPLARLWEDFLTLPFPRSCYRQAPAGEDLVLLDSHLAGCVSAALTGPLDRRRREALRHGTATVDRILPELADDAEGREYFTRLRELAVLAAERAGEDRPGDVNG</sequence>
<dbReference type="Proteomes" id="UP000027178">
    <property type="component" value="Unassembled WGS sequence"/>
</dbReference>
<organism evidence="1 2">
    <name type="scientific">Kitasatospora cheerisanensis KCTC 2395</name>
    <dbReference type="NCBI Taxonomy" id="1348663"/>
    <lineage>
        <taxon>Bacteria</taxon>
        <taxon>Bacillati</taxon>
        <taxon>Actinomycetota</taxon>
        <taxon>Actinomycetes</taxon>
        <taxon>Kitasatosporales</taxon>
        <taxon>Streptomycetaceae</taxon>
        <taxon>Kitasatospora</taxon>
    </lineage>
</organism>
<evidence type="ECO:0000313" key="2">
    <source>
        <dbReference type="Proteomes" id="UP000027178"/>
    </source>
</evidence>
<accession>A0A066YS51</accession>
<name>A0A066YS51_9ACTN</name>
<evidence type="ECO:0000313" key="1">
    <source>
        <dbReference type="EMBL" id="KDN80725.1"/>
    </source>
</evidence>
<reference evidence="1 2" key="1">
    <citation type="submission" date="2014-05" db="EMBL/GenBank/DDBJ databases">
        <title>Draft Genome Sequence of Kitasatospora cheerisanensis KCTC 2395.</title>
        <authorList>
            <person name="Nam D.H."/>
        </authorList>
    </citation>
    <scope>NUCLEOTIDE SEQUENCE [LARGE SCALE GENOMIC DNA]</scope>
    <source>
        <strain evidence="1 2">KCTC 2395</strain>
    </source>
</reference>
<dbReference type="HOGENOM" id="CLU_155163_0_0_11"/>
<dbReference type="EMBL" id="JNBY01000162">
    <property type="protein sequence ID" value="KDN80725.1"/>
    <property type="molecule type" value="Genomic_DNA"/>
</dbReference>
<protein>
    <submittedName>
        <fullName evidence="1">Uncharacterized protein</fullName>
    </submittedName>
</protein>
<keyword evidence="2" id="KW-1185">Reference proteome</keyword>
<gene>
    <name evidence="1" type="ORF">KCH_75050</name>
</gene>
<dbReference type="eggNOG" id="ENOG5032E9H">
    <property type="taxonomic scope" value="Bacteria"/>
</dbReference>
<dbReference type="AlphaFoldDB" id="A0A066YS51"/>
<dbReference type="PATRIC" id="fig|1348663.4.peg.7253"/>
<proteinExistence type="predicted"/>